<dbReference type="Gene3D" id="3.40.30.10">
    <property type="entry name" value="Glutaredoxin"/>
    <property type="match status" value="1"/>
</dbReference>
<keyword evidence="1" id="KW-0732">Signal</keyword>
<evidence type="ECO:0000256" key="1">
    <source>
        <dbReference type="SAM" id="SignalP"/>
    </source>
</evidence>
<dbReference type="AlphaFoldDB" id="A0A6N6RLF1"/>
<dbReference type="InterPro" id="IPR036249">
    <property type="entry name" value="Thioredoxin-like_sf"/>
</dbReference>
<dbReference type="EMBL" id="WBVO01000001">
    <property type="protein sequence ID" value="KAB2814399.1"/>
    <property type="molecule type" value="Genomic_DNA"/>
</dbReference>
<organism evidence="2 3">
    <name type="scientific">Phaeocystidibacter luteus</name>
    <dbReference type="NCBI Taxonomy" id="911197"/>
    <lineage>
        <taxon>Bacteria</taxon>
        <taxon>Pseudomonadati</taxon>
        <taxon>Bacteroidota</taxon>
        <taxon>Flavobacteriia</taxon>
        <taxon>Flavobacteriales</taxon>
        <taxon>Phaeocystidibacteraceae</taxon>
        <taxon>Phaeocystidibacter</taxon>
    </lineage>
</organism>
<proteinExistence type="predicted"/>
<dbReference type="OrthoDB" id="981626at2"/>
<evidence type="ECO:0000313" key="2">
    <source>
        <dbReference type="EMBL" id="KAB2814399.1"/>
    </source>
</evidence>
<protein>
    <recommendedName>
        <fullName evidence="4">DUF255 domain-containing protein</fullName>
    </recommendedName>
</protein>
<feature type="chain" id="PRO_5026963075" description="DUF255 domain-containing protein" evidence="1">
    <location>
        <begin position="19"/>
        <end position="399"/>
    </location>
</feature>
<accession>A0A6N6RLF1</accession>
<sequence>MKKLLLTLAILFSFAGTAKPDFIYVTSLTQWEEVLALAEANRKMIYVYYTSSDDCEPCDFMESSTLGRDVVEDYLNENYLSIYIREGTSFARSFAAGFDIGSVPSSLWMTGSEFVWKMEAGVMEHEKFMRACDKVGFLTQNYGSIMPYAMRGGDTLSVEEWFDLFYIAGANQPQYETRLVSAFRNSLNLDSLKSDRYWPYIMTYVSDLTSPLYQYIKIDWEQTLGEEFPWQAYYDRLYNFNLEIAVSTMDSSMVENMELQLLPTVVRDSADPENLLAYNKLLLWQDYYLGLNDFENYIRVTDEQIIKLEPTDEQMVEIIRTHTSLSRSDYSLDKATEWLNACIKMKPSVQLYIMKADVLIVRNKRTEALQTLGDAQEMSPTEEEQELIDLLLYVIHSTY</sequence>
<keyword evidence="3" id="KW-1185">Reference proteome</keyword>
<feature type="signal peptide" evidence="1">
    <location>
        <begin position="1"/>
        <end position="18"/>
    </location>
</feature>
<name>A0A6N6RLF1_9FLAO</name>
<evidence type="ECO:0000313" key="3">
    <source>
        <dbReference type="Proteomes" id="UP000468650"/>
    </source>
</evidence>
<comment type="caution">
    <text evidence="2">The sequence shown here is derived from an EMBL/GenBank/DDBJ whole genome shotgun (WGS) entry which is preliminary data.</text>
</comment>
<dbReference type="Proteomes" id="UP000468650">
    <property type="component" value="Unassembled WGS sequence"/>
</dbReference>
<gene>
    <name evidence="2" type="ORF">F8C67_01305</name>
</gene>
<reference evidence="2 3" key="1">
    <citation type="submission" date="2019-09" db="EMBL/GenBank/DDBJ databases">
        <title>Genomes of family Cryomorphaceae.</title>
        <authorList>
            <person name="Bowman J.P."/>
        </authorList>
    </citation>
    <scope>NUCLEOTIDE SEQUENCE [LARGE SCALE GENOMIC DNA]</scope>
    <source>
        <strain evidence="2 3">LMG 25704</strain>
    </source>
</reference>
<evidence type="ECO:0008006" key="4">
    <source>
        <dbReference type="Google" id="ProtNLM"/>
    </source>
</evidence>
<dbReference type="SUPFAM" id="SSF52833">
    <property type="entry name" value="Thioredoxin-like"/>
    <property type="match status" value="1"/>
</dbReference>
<dbReference type="RefSeq" id="WP_151665979.1">
    <property type="nucleotide sequence ID" value="NZ_WBVO01000001.1"/>
</dbReference>